<reference evidence="2 3" key="1">
    <citation type="journal article" date="2010" name="Nature">
        <title>Genome sequencing and analysis of the model grass Brachypodium distachyon.</title>
        <authorList>
            <consortium name="International Brachypodium Initiative"/>
        </authorList>
    </citation>
    <scope>NUCLEOTIDE SEQUENCE [LARGE SCALE GENOMIC DNA]</scope>
    <source>
        <strain evidence="2 3">Bd21</strain>
    </source>
</reference>
<evidence type="ECO:0000313" key="2">
    <source>
        <dbReference type="EMBL" id="KQK03992.1"/>
    </source>
</evidence>
<evidence type="ECO:0000256" key="1">
    <source>
        <dbReference type="SAM" id="MobiDB-lite"/>
    </source>
</evidence>
<proteinExistence type="predicted"/>
<evidence type="ECO:0000313" key="4">
    <source>
        <dbReference type="Proteomes" id="UP000008810"/>
    </source>
</evidence>
<reference evidence="3" key="3">
    <citation type="submission" date="2018-08" db="UniProtKB">
        <authorList>
            <consortium name="EnsemblPlants"/>
        </authorList>
    </citation>
    <scope>IDENTIFICATION</scope>
    <source>
        <strain evidence="3">cv. Bd21</strain>
    </source>
</reference>
<accession>A0A0Q3FX06</accession>
<evidence type="ECO:0000313" key="3">
    <source>
        <dbReference type="EnsemblPlants" id="KQK03992"/>
    </source>
</evidence>
<protein>
    <submittedName>
        <fullName evidence="2 3">Uncharacterized protein</fullName>
    </submittedName>
</protein>
<dbReference type="EnsemblPlants" id="KQK03992">
    <property type="protein sequence ID" value="KQK03992"/>
    <property type="gene ID" value="BRADI_2g11075v3"/>
</dbReference>
<feature type="region of interest" description="Disordered" evidence="1">
    <location>
        <begin position="13"/>
        <end position="43"/>
    </location>
</feature>
<feature type="compositionally biased region" description="Basic and acidic residues" evidence="1">
    <location>
        <begin position="20"/>
        <end position="34"/>
    </location>
</feature>
<dbReference type="Gramene" id="KQK03992">
    <property type="protein sequence ID" value="KQK03992"/>
    <property type="gene ID" value="BRADI_2g11075v3"/>
</dbReference>
<gene>
    <name evidence="2" type="ORF">BRADI_2g11075v3</name>
</gene>
<reference evidence="2" key="2">
    <citation type="submission" date="2017-06" db="EMBL/GenBank/DDBJ databases">
        <title>WGS assembly of Brachypodium distachyon.</title>
        <authorList>
            <consortium name="The International Brachypodium Initiative"/>
            <person name="Lucas S."/>
            <person name="Harmon-Smith M."/>
            <person name="Lail K."/>
            <person name="Tice H."/>
            <person name="Grimwood J."/>
            <person name="Bruce D."/>
            <person name="Barry K."/>
            <person name="Shu S."/>
            <person name="Lindquist E."/>
            <person name="Wang M."/>
            <person name="Pitluck S."/>
            <person name="Vogel J.P."/>
            <person name="Garvin D.F."/>
            <person name="Mockler T.C."/>
            <person name="Schmutz J."/>
            <person name="Rokhsar D."/>
            <person name="Bevan M.W."/>
        </authorList>
    </citation>
    <scope>NUCLEOTIDE SEQUENCE</scope>
    <source>
        <strain evidence="2">Bd21</strain>
    </source>
</reference>
<sequence>MPCMLHILKCRTPVAGGRQRRPDENGRPHWHDPTPPRPPQPFDSRCSSIFMFTLIERKKRPHVAGHLD</sequence>
<dbReference type="InParanoid" id="A0A0Q3FX06"/>
<dbReference type="EMBL" id="CM000881">
    <property type="protein sequence ID" value="KQK03992.1"/>
    <property type="molecule type" value="Genomic_DNA"/>
</dbReference>
<name>A0A0Q3FX06_BRADI</name>
<dbReference type="Proteomes" id="UP000008810">
    <property type="component" value="Chromosome 2"/>
</dbReference>
<organism evidence="2">
    <name type="scientific">Brachypodium distachyon</name>
    <name type="common">Purple false brome</name>
    <name type="synonym">Trachynia distachya</name>
    <dbReference type="NCBI Taxonomy" id="15368"/>
    <lineage>
        <taxon>Eukaryota</taxon>
        <taxon>Viridiplantae</taxon>
        <taxon>Streptophyta</taxon>
        <taxon>Embryophyta</taxon>
        <taxon>Tracheophyta</taxon>
        <taxon>Spermatophyta</taxon>
        <taxon>Magnoliopsida</taxon>
        <taxon>Liliopsida</taxon>
        <taxon>Poales</taxon>
        <taxon>Poaceae</taxon>
        <taxon>BOP clade</taxon>
        <taxon>Pooideae</taxon>
        <taxon>Stipodae</taxon>
        <taxon>Brachypodieae</taxon>
        <taxon>Brachypodium</taxon>
    </lineage>
</organism>
<keyword evidence="4" id="KW-1185">Reference proteome</keyword>
<dbReference type="AlphaFoldDB" id="A0A0Q3FX06"/>